<proteinExistence type="predicted"/>
<feature type="region of interest" description="Disordered" evidence="1">
    <location>
        <begin position="513"/>
        <end position="573"/>
    </location>
</feature>
<dbReference type="InterPro" id="IPR050158">
    <property type="entry name" value="Ubiquitin_ubiquitin-like"/>
</dbReference>
<organism evidence="3 4">
    <name type="scientific">Triparma retinervis</name>
    <dbReference type="NCBI Taxonomy" id="2557542"/>
    <lineage>
        <taxon>Eukaryota</taxon>
        <taxon>Sar</taxon>
        <taxon>Stramenopiles</taxon>
        <taxon>Ochrophyta</taxon>
        <taxon>Bolidophyceae</taxon>
        <taxon>Parmales</taxon>
        <taxon>Triparmaceae</taxon>
        <taxon>Triparma</taxon>
    </lineage>
</organism>
<dbReference type="Pfam" id="PF00240">
    <property type="entry name" value="ubiquitin"/>
    <property type="match status" value="1"/>
</dbReference>
<dbReference type="GO" id="GO:0005524">
    <property type="term" value="F:ATP binding"/>
    <property type="evidence" value="ECO:0007669"/>
    <property type="project" value="InterPro"/>
</dbReference>
<dbReference type="InterPro" id="IPR029071">
    <property type="entry name" value="Ubiquitin-like_domsf"/>
</dbReference>
<dbReference type="PROSITE" id="PS50053">
    <property type="entry name" value="UBIQUITIN_2"/>
    <property type="match status" value="1"/>
</dbReference>
<dbReference type="GO" id="GO:0016787">
    <property type="term" value="F:hydrolase activity"/>
    <property type="evidence" value="ECO:0007669"/>
    <property type="project" value="InterPro"/>
</dbReference>
<feature type="non-terminal residue" evidence="3">
    <location>
        <position position="1"/>
    </location>
</feature>
<dbReference type="Gene3D" id="3.40.50.300">
    <property type="entry name" value="P-loop containing nucleotide triphosphate hydrolases"/>
    <property type="match status" value="2"/>
</dbReference>
<dbReference type="InterPro" id="IPR000626">
    <property type="entry name" value="Ubiquitin-like_dom"/>
</dbReference>
<feature type="compositionally biased region" description="Low complexity" evidence="1">
    <location>
        <begin position="554"/>
        <end position="573"/>
    </location>
</feature>
<gene>
    <name evidence="3" type="ORF">TrRE_jg4316</name>
</gene>
<evidence type="ECO:0000313" key="3">
    <source>
        <dbReference type="EMBL" id="GMH73439.1"/>
    </source>
</evidence>
<dbReference type="CDD" id="cd18785">
    <property type="entry name" value="SF2_C"/>
    <property type="match status" value="1"/>
</dbReference>
<dbReference type="Proteomes" id="UP001165082">
    <property type="component" value="Unassembled WGS sequence"/>
</dbReference>
<comment type="caution">
    <text evidence="3">The sequence shown here is derived from an EMBL/GenBank/DDBJ whole genome shotgun (WGS) entry which is preliminary data.</text>
</comment>
<dbReference type="Pfam" id="PF00271">
    <property type="entry name" value="Helicase_C"/>
    <property type="match status" value="1"/>
</dbReference>
<name>A0A9W7AKM1_9STRA</name>
<dbReference type="SMART" id="SM00213">
    <property type="entry name" value="UBQ"/>
    <property type="match status" value="1"/>
</dbReference>
<protein>
    <recommendedName>
        <fullName evidence="2">Ubiquitin-like domain-containing protein</fullName>
    </recommendedName>
</protein>
<dbReference type="InterPro" id="IPR019956">
    <property type="entry name" value="Ubiquitin_dom"/>
</dbReference>
<dbReference type="AlphaFoldDB" id="A0A9W7AKM1"/>
<dbReference type="SMART" id="SM00487">
    <property type="entry name" value="DEXDc"/>
    <property type="match status" value="1"/>
</dbReference>
<dbReference type="FunFam" id="3.10.20.90:FF:000387">
    <property type="entry name" value="Polyubiquitin"/>
    <property type="match status" value="1"/>
</dbReference>
<dbReference type="PANTHER" id="PTHR10666">
    <property type="entry name" value="UBIQUITIN"/>
    <property type="match status" value="1"/>
</dbReference>
<dbReference type="InterPro" id="IPR027417">
    <property type="entry name" value="P-loop_NTPase"/>
</dbReference>
<dbReference type="InterPro" id="IPR001650">
    <property type="entry name" value="Helicase_C-like"/>
</dbReference>
<keyword evidence="4" id="KW-1185">Reference proteome</keyword>
<dbReference type="InterPro" id="IPR019954">
    <property type="entry name" value="Ubiquitin_CS"/>
</dbReference>
<dbReference type="Pfam" id="PF04851">
    <property type="entry name" value="ResIII"/>
    <property type="match status" value="1"/>
</dbReference>
<reference evidence="3" key="1">
    <citation type="submission" date="2022-07" db="EMBL/GenBank/DDBJ databases">
        <title>Genome analysis of Parmales, a sister group of diatoms, reveals the evolutionary specialization of diatoms from phago-mixotrophs to photoautotrophs.</title>
        <authorList>
            <person name="Ban H."/>
            <person name="Sato S."/>
            <person name="Yoshikawa S."/>
            <person name="Kazumasa Y."/>
            <person name="Nakamura Y."/>
            <person name="Ichinomiya M."/>
            <person name="Saitoh K."/>
            <person name="Sato N."/>
            <person name="Blanc-Mathieu R."/>
            <person name="Endo H."/>
            <person name="Kuwata A."/>
            <person name="Ogata H."/>
        </authorList>
    </citation>
    <scope>NUCLEOTIDE SEQUENCE</scope>
</reference>
<dbReference type="Gene3D" id="3.10.20.90">
    <property type="entry name" value="Phosphatidylinositol 3-kinase Catalytic Subunit, Chain A, domain 1"/>
    <property type="match status" value="1"/>
</dbReference>
<dbReference type="InterPro" id="IPR006935">
    <property type="entry name" value="Helicase/UvrB_N"/>
</dbReference>
<dbReference type="CDD" id="cd01803">
    <property type="entry name" value="Ubl_ubiquitin"/>
    <property type="match status" value="1"/>
</dbReference>
<accession>A0A9W7AKM1</accession>
<evidence type="ECO:0000313" key="4">
    <source>
        <dbReference type="Proteomes" id="UP001165082"/>
    </source>
</evidence>
<sequence>PRVGDKWEAQRICRDDCQLSKLRVLEWEHLVLRHRGGMQIFVKTLTGKTITLDVEPSDTIDNVKQKIQDKEGVPPDQQRLIFAGKQLEEGRTLSDYNIQKESTLHLLGRLHGGVYDSDASYHESSASEADDDTDVNPFDAPMPCGCSAKNCYDQNFPLLKGASLCPGIVKSGLLDLSPSGQGAIDRGFDAIGTDALDNKSVLAQMKMHRKLTFETVCSFIGRCVTLKTFGLTDVKYWLVIESETQISQRSLNILGLHKFELKKVTYKEACSALGMSVPVDESGESNVSLASSLPSPKAKFTALKEISPLQKEHAEALLKAIDKGERFLSAQAPPGFGKTLILRYVLCQLTKKKILGPSSKVLVITPESSVVKQHDFELQGTKGEDGILFDVEVRTHAFLDNAKNSKGDIDFIAVDEGHHFDTPTNTRRTKLKNALKPNGIILRQSALFFLSDDDDTYKKIHADTSYDAAVKEGRIVPLKVGFLSVKEDSVEKIEIESTTSDISTATDIDTAATAATAASEAGSRGGRKKKTYEDDESCSEEEEEEIEVDEEFPGTTSDTGAGADTDADADANTSSAKKRRKIVLVSRCFVGATNAFLFHSIFGEKYDYKNFGKARTGSLAFVFYNTVAEVIKAKKHFVDNAPSSELGEMTCRAVFGPNHKGQKSDIITPQELQANLTIRVVFLCMMFNEGTNVPRCSDVIIADPRLSIKNVWQLMGRAFRTSKHKYGAVVWLPAVAEGSKVDASATAKILKILLDEKMCPIASSVKRSILAARKPTHGSDSSLLNDDEDKEDNEEQQTNETTLDSLGIIVAGPPPPDEVIIEKNTITCTLVNVVEAVSSKTFITSSHSISTKDLIIKFVEENKKLPTQNDVDGEGNEVGLMLKNTAHQKPAQLASMLQEGGHNQLFARLWLFRKALNAKKDHGPLRRIGAELRLRALVDVCRDLSPDGTEIKLQTTSREVHKKTSIKPGVNVLKTLVSKVTNPLSWVVSLRELIKNVVEDNPGMAIPDWSKCPLLIKNVTAEITVGMVGGKADSSPLGKEERLIVGLLHGWINTGQQPQPYDVCIDWLPPNDPVRGHLTTKFALAIAGYVYKKQKLPDSRKDEFFAARMHQMRHKPAHYKAERAELWAYANEHRKDSPSTSSSSSFTSRSIGAVLWEDLAEKYWENKSDFKVCVHSND</sequence>
<dbReference type="InterPro" id="IPR014001">
    <property type="entry name" value="Helicase_ATP-bd"/>
</dbReference>
<dbReference type="OrthoDB" id="428577at2759"/>
<dbReference type="PRINTS" id="PR00348">
    <property type="entry name" value="UBIQUITIN"/>
</dbReference>
<feature type="region of interest" description="Disordered" evidence="1">
    <location>
        <begin position="773"/>
        <end position="808"/>
    </location>
</feature>
<evidence type="ECO:0000256" key="1">
    <source>
        <dbReference type="SAM" id="MobiDB-lite"/>
    </source>
</evidence>
<dbReference type="EMBL" id="BRXZ01001530">
    <property type="protein sequence ID" value="GMH73439.1"/>
    <property type="molecule type" value="Genomic_DNA"/>
</dbReference>
<dbReference type="PROSITE" id="PS00299">
    <property type="entry name" value="UBIQUITIN_1"/>
    <property type="match status" value="1"/>
</dbReference>
<dbReference type="SUPFAM" id="SSF54236">
    <property type="entry name" value="Ubiquitin-like"/>
    <property type="match status" value="1"/>
</dbReference>
<dbReference type="GO" id="GO:0003677">
    <property type="term" value="F:DNA binding"/>
    <property type="evidence" value="ECO:0007669"/>
    <property type="project" value="InterPro"/>
</dbReference>
<feature type="compositionally biased region" description="Acidic residues" evidence="1">
    <location>
        <begin position="533"/>
        <end position="552"/>
    </location>
</feature>
<feature type="compositionally biased region" description="Acidic residues" evidence="1">
    <location>
        <begin position="785"/>
        <end position="797"/>
    </location>
</feature>
<feature type="domain" description="Ubiquitin-like" evidence="2">
    <location>
        <begin position="38"/>
        <end position="113"/>
    </location>
</feature>
<dbReference type="SUPFAM" id="SSF52540">
    <property type="entry name" value="P-loop containing nucleoside triphosphate hydrolases"/>
    <property type="match status" value="1"/>
</dbReference>
<evidence type="ECO:0000259" key="2">
    <source>
        <dbReference type="PROSITE" id="PS50053"/>
    </source>
</evidence>